<feature type="non-terminal residue" evidence="1">
    <location>
        <position position="1"/>
    </location>
</feature>
<organism evidence="1 2">
    <name type="scientific">Amblyomma americanum</name>
    <name type="common">Lone star tick</name>
    <dbReference type="NCBI Taxonomy" id="6943"/>
    <lineage>
        <taxon>Eukaryota</taxon>
        <taxon>Metazoa</taxon>
        <taxon>Ecdysozoa</taxon>
        <taxon>Arthropoda</taxon>
        <taxon>Chelicerata</taxon>
        <taxon>Arachnida</taxon>
        <taxon>Acari</taxon>
        <taxon>Parasitiformes</taxon>
        <taxon>Ixodida</taxon>
        <taxon>Ixodoidea</taxon>
        <taxon>Ixodidae</taxon>
        <taxon>Amblyomminae</taxon>
        <taxon>Amblyomma</taxon>
    </lineage>
</organism>
<evidence type="ECO:0000313" key="1">
    <source>
        <dbReference type="EMBL" id="KAK8777800.1"/>
    </source>
</evidence>
<accession>A0AAQ4ESW5</accession>
<gene>
    <name evidence="1" type="ORF">V5799_020859</name>
</gene>
<proteinExistence type="predicted"/>
<comment type="caution">
    <text evidence="1">The sequence shown here is derived from an EMBL/GenBank/DDBJ whole genome shotgun (WGS) entry which is preliminary data.</text>
</comment>
<sequence length="112" mass="12194">RKKKQASLSARFASRRSSSRLVCEEATFPTLLDFTLTHGHAQRRGQHPCVDDAPGCLAQAEAGERRSARAPCSLPPPYCSWTPCCCTCFASRKTYLTGSSTELKASRSALTV</sequence>
<reference evidence="1 2" key="1">
    <citation type="journal article" date="2023" name="Arcadia Sci">
        <title>De novo assembly of a long-read Amblyomma americanum tick genome.</title>
        <authorList>
            <person name="Chou S."/>
            <person name="Poskanzer K.E."/>
            <person name="Rollins M."/>
            <person name="Thuy-Boun P.S."/>
        </authorList>
    </citation>
    <scope>NUCLEOTIDE SEQUENCE [LARGE SCALE GENOMIC DNA]</scope>
    <source>
        <strain evidence="1">F_SG_1</strain>
        <tissue evidence="1">Salivary glands</tissue>
    </source>
</reference>
<keyword evidence="2" id="KW-1185">Reference proteome</keyword>
<protein>
    <submittedName>
        <fullName evidence="1">Uncharacterized protein</fullName>
    </submittedName>
</protein>
<dbReference type="Proteomes" id="UP001321473">
    <property type="component" value="Unassembled WGS sequence"/>
</dbReference>
<evidence type="ECO:0000313" key="2">
    <source>
        <dbReference type="Proteomes" id="UP001321473"/>
    </source>
</evidence>
<dbReference type="AlphaFoldDB" id="A0AAQ4ESW5"/>
<name>A0AAQ4ESW5_AMBAM</name>
<dbReference type="EMBL" id="JARKHS020011461">
    <property type="protein sequence ID" value="KAK8777800.1"/>
    <property type="molecule type" value="Genomic_DNA"/>
</dbReference>